<accession>A0A699JVG4</accession>
<dbReference type="EMBL" id="BKCJ010453037">
    <property type="protein sequence ID" value="GFA60120.1"/>
    <property type="molecule type" value="Genomic_DNA"/>
</dbReference>
<protein>
    <submittedName>
        <fullName evidence="2">Uncharacterized protein</fullName>
    </submittedName>
</protein>
<evidence type="ECO:0000313" key="2">
    <source>
        <dbReference type="EMBL" id="GFA60120.1"/>
    </source>
</evidence>
<gene>
    <name evidence="2" type="ORF">Tci_632092</name>
</gene>
<reference evidence="2" key="1">
    <citation type="journal article" date="2019" name="Sci. Rep.">
        <title>Draft genome of Tanacetum cinerariifolium, the natural source of mosquito coil.</title>
        <authorList>
            <person name="Yamashiro T."/>
            <person name="Shiraishi A."/>
            <person name="Satake H."/>
            <person name="Nakayama K."/>
        </authorList>
    </citation>
    <scope>NUCLEOTIDE SEQUENCE</scope>
</reference>
<comment type="caution">
    <text evidence="2">The sequence shown here is derived from an EMBL/GenBank/DDBJ whole genome shotgun (WGS) entry which is preliminary data.</text>
</comment>
<name>A0A699JVG4_TANCI</name>
<proteinExistence type="predicted"/>
<evidence type="ECO:0000256" key="1">
    <source>
        <dbReference type="SAM" id="MobiDB-lite"/>
    </source>
</evidence>
<dbReference type="AlphaFoldDB" id="A0A699JVG4"/>
<sequence>GKPQDDDKGFIDNGSSRHMTRNIAYLSDFKNSKEVETLRYLGLVVPLIKVGDEAVHKEWGDEMERAATTASSLEAEQDSEAQTKFEAASKQFNDPPLLRVNTLGCGEDSIKLKELIDLYTKMSEQ</sequence>
<feature type="non-terminal residue" evidence="2">
    <location>
        <position position="1"/>
    </location>
</feature>
<feature type="non-terminal residue" evidence="2">
    <location>
        <position position="125"/>
    </location>
</feature>
<organism evidence="2">
    <name type="scientific">Tanacetum cinerariifolium</name>
    <name type="common">Dalmatian daisy</name>
    <name type="synonym">Chrysanthemum cinerariifolium</name>
    <dbReference type="NCBI Taxonomy" id="118510"/>
    <lineage>
        <taxon>Eukaryota</taxon>
        <taxon>Viridiplantae</taxon>
        <taxon>Streptophyta</taxon>
        <taxon>Embryophyta</taxon>
        <taxon>Tracheophyta</taxon>
        <taxon>Spermatophyta</taxon>
        <taxon>Magnoliopsida</taxon>
        <taxon>eudicotyledons</taxon>
        <taxon>Gunneridae</taxon>
        <taxon>Pentapetalae</taxon>
        <taxon>asterids</taxon>
        <taxon>campanulids</taxon>
        <taxon>Asterales</taxon>
        <taxon>Asteraceae</taxon>
        <taxon>Asteroideae</taxon>
        <taxon>Anthemideae</taxon>
        <taxon>Anthemidinae</taxon>
        <taxon>Tanacetum</taxon>
    </lineage>
</organism>
<feature type="region of interest" description="Disordered" evidence="1">
    <location>
        <begin position="63"/>
        <end position="90"/>
    </location>
</feature>